<gene>
    <name evidence="2" type="ORF">E6K80_13820</name>
</gene>
<feature type="domain" description="N-acetyltransferase" evidence="1">
    <location>
        <begin position="56"/>
        <end position="202"/>
    </location>
</feature>
<dbReference type="Proteomes" id="UP000319836">
    <property type="component" value="Unassembled WGS sequence"/>
</dbReference>
<dbReference type="AlphaFoldDB" id="A0A538TYT1"/>
<dbReference type="PROSITE" id="PS51186">
    <property type="entry name" value="GNAT"/>
    <property type="match status" value="1"/>
</dbReference>
<reference evidence="2 3" key="1">
    <citation type="journal article" date="2019" name="Nat. Microbiol.">
        <title>Mediterranean grassland soil C-N compound turnover is dependent on rainfall and depth, and is mediated by genomically divergent microorganisms.</title>
        <authorList>
            <person name="Diamond S."/>
            <person name="Andeer P.F."/>
            <person name="Li Z."/>
            <person name="Crits-Christoph A."/>
            <person name="Burstein D."/>
            <person name="Anantharaman K."/>
            <person name="Lane K.R."/>
            <person name="Thomas B.C."/>
            <person name="Pan C."/>
            <person name="Northen T.R."/>
            <person name="Banfield J.F."/>
        </authorList>
    </citation>
    <scope>NUCLEOTIDE SEQUENCE [LARGE SCALE GENOMIC DNA]</scope>
    <source>
        <strain evidence="2">WS_10</strain>
    </source>
</reference>
<dbReference type="Pfam" id="PF00583">
    <property type="entry name" value="Acetyltransf_1"/>
    <property type="match status" value="1"/>
</dbReference>
<dbReference type="EMBL" id="VBPA01000385">
    <property type="protein sequence ID" value="TMQ68792.1"/>
    <property type="molecule type" value="Genomic_DNA"/>
</dbReference>
<protein>
    <submittedName>
        <fullName evidence="2">GNAT family N-acetyltransferase</fullName>
    </submittedName>
</protein>
<dbReference type="CDD" id="cd04301">
    <property type="entry name" value="NAT_SF"/>
    <property type="match status" value="1"/>
</dbReference>
<keyword evidence="2" id="KW-0808">Transferase</keyword>
<evidence type="ECO:0000313" key="2">
    <source>
        <dbReference type="EMBL" id="TMQ68792.1"/>
    </source>
</evidence>
<proteinExistence type="predicted"/>
<dbReference type="SUPFAM" id="SSF55729">
    <property type="entry name" value="Acyl-CoA N-acyltransferases (Nat)"/>
    <property type="match status" value="1"/>
</dbReference>
<feature type="non-terminal residue" evidence="2">
    <location>
        <position position="202"/>
    </location>
</feature>
<dbReference type="Gene3D" id="3.40.630.30">
    <property type="match status" value="1"/>
</dbReference>
<dbReference type="GO" id="GO:0016747">
    <property type="term" value="F:acyltransferase activity, transferring groups other than amino-acyl groups"/>
    <property type="evidence" value="ECO:0007669"/>
    <property type="project" value="InterPro"/>
</dbReference>
<accession>A0A538TYT1</accession>
<name>A0A538TYT1_UNCEI</name>
<organism evidence="2 3">
    <name type="scientific">Eiseniibacteriota bacterium</name>
    <dbReference type="NCBI Taxonomy" id="2212470"/>
    <lineage>
        <taxon>Bacteria</taxon>
        <taxon>Candidatus Eiseniibacteriota</taxon>
    </lineage>
</organism>
<dbReference type="InterPro" id="IPR000182">
    <property type="entry name" value="GNAT_dom"/>
</dbReference>
<dbReference type="InterPro" id="IPR016181">
    <property type="entry name" value="Acyl_CoA_acyltransferase"/>
</dbReference>
<sequence length="202" mass="22943">MNGTWRRRPEFESLRSPRVSWGRNSSAADATLRVVGGQRRVACWPGSPDHDVNAVPRVHALAAGRSPPARARRSEELAAVVEHPSLQEEFEQWQGRVPSVWEDPYHPRELTWIARERGIPVAFAFCYVLPSTPGRFAQVRLGVLASHRRRRLGSHLLETAIAALRSHAPDCREISLIAWVPNVAAEAFAVRHRFTHARWFWL</sequence>
<comment type="caution">
    <text evidence="2">The sequence shown here is derived from an EMBL/GenBank/DDBJ whole genome shotgun (WGS) entry which is preliminary data.</text>
</comment>
<evidence type="ECO:0000259" key="1">
    <source>
        <dbReference type="PROSITE" id="PS51186"/>
    </source>
</evidence>
<evidence type="ECO:0000313" key="3">
    <source>
        <dbReference type="Proteomes" id="UP000319836"/>
    </source>
</evidence>